<dbReference type="Proteomes" id="UP000288429">
    <property type="component" value="Unassembled WGS sequence"/>
</dbReference>
<evidence type="ECO:0000256" key="2">
    <source>
        <dbReference type="SAM" id="Phobius"/>
    </source>
</evidence>
<keyword evidence="2" id="KW-0472">Membrane</keyword>
<dbReference type="AlphaFoldDB" id="A0A428TYT4"/>
<reference evidence="3 4" key="1">
    <citation type="submission" date="2017-06" db="EMBL/GenBank/DDBJ databases">
        <title>Cmopartive genomic analysis of Ambrosia Fusariam Clade fungi.</title>
        <authorList>
            <person name="Stajich J.E."/>
            <person name="Carrillo J."/>
            <person name="Kijimoto T."/>
            <person name="Eskalen A."/>
            <person name="O'Donnell K."/>
            <person name="Kasson M."/>
        </authorList>
    </citation>
    <scope>NUCLEOTIDE SEQUENCE [LARGE SCALE GENOMIC DNA]</scope>
    <source>
        <strain evidence="3 4">NRRL 20438</strain>
    </source>
</reference>
<keyword evidence="2" id="KW-0812">Transmembrane</keyword>
<sequence length="183" mass="20762">MDSTQGLLRNEPGASDPGIELQDHSQTPSEQNPASKRQNKSYKVFYLISFFYFLAWVFVLGHFGFFQFLDGKPANETISQNFQSALANIFAVFVDIWLLAGLGVAYNQILWRLLRKKPFQAQVIDKLVHLHGSPWEMGHSAIRHRRQLWALKTVIVTALACASIPFLLIFPPGGVETKFLNKK</sequence>
<gene>
    <name evidence="3" type="ORF">CDV31_008723</name>
</gene>
<feature type="transmembrane region" description="Helical" evidence="2">
    <location>
        <begin position="44"/>
        <end position="65"/>
    </location>
</feature>
<evidence type="ECO:0000256" key="1">
    <source>
        <dbReference type="SAM" id="MobiDB-lite"/>
    </source>
</evidence>
<proteinExistence type="predicted"/>
<comment type="caution">
    <text evidence="3">The sequence shown here is derived from an EMBL/GenBank/DDBJ whole genome shotgun (WGS) entry which is preliminary data.</text>
</comment>
<evidence type="ECO:0000313" key="4">
    <source>
        <dbReference type="Proteomes" id="UP000288429"/>
    </source>
</evidence>
<keyword evidence="4" id="KW-1185">Reference proteome</keyword>
<feature type="compositionally biased region" description="Polar residues" evidence="1">
    <location>
        <begin position="24"/>
        <end position="35"/>
    </location>
</feature>
<evidence type="ECO:0000313" key="3">
    <source>
        <dbReference type="EMBL" id="RSM07171.1"/>
    </source>
</evidence>
<dbReference type="EMBL" id="NIZV01000117">
    <property type="protein sequence ID" value="RSM07171.1"/>
    <property type="molecule type" value="Genomic_DNA"/>
</dbReference>
<name>A0A428TYT4_9HYPO</name>
<feature type="transmembrane region" description="Helical" evidence="2">
    <location>
        <begin position="85"/>
        <end position="106"/>
    </location>
</feature>
<accession>A0A428TYT4</accession>
<keyword evidence="2" id="KW-1133">Transmembrane helix</keyword>
<protein>
    <submittedName>
        <fullName evidence="3">Uncharacterized protein</fullName>
    </submittedName>
</protein>
<feature type="transmembrane region" description="Helical" evidence="2">
    <location>
        <begin position="149"/>
        <end position="170"/>
    </location>
</feature>
<feature type="region of interest" description="Disordered" evidence="1">
    <location>
        <begin position="1"/>
        <end position="35"/>
    </location>
</feature>
<organism evidence="3 4">
    <name type="scientific">Fusarium ambrosium</name>
    <dbReference type="NCBI Taxonomy" id="131363"/>
    <lineage>
        <taxon>Eukaryota</taxon>
        <taxon>Fungi</taxon>
        <taxon>Dikarya</taxon>
        <taxon>Ascomycota</taxon>
        <taxon>Pezizomycotina</taxon>
        <taxon>Sordariomycetes</taxon>
        <taxon>Hypocreomycetidae</taxon>
        <taxon>Hypocreales</taxon>
        <taxon>Nectriaceae</taxon>
        <taxon>Fusarium</taxon>
        <taxon>Fusarium solani species complex</taxon>
    </lineage>
</organism>